<dbReference type="EMBL" id="CP037421">
    <property type="protein sequence ID" value="QDT27531.1"/>
    <property type="molecule type" value="Genomic_DNA"/>
</dbReference>
<dbReference type="AlphaFoldDB" id="A0A517Q7C6"/>
<name>A0A517Q7C6_9PLAN</name>
<evidence type="ECO:0000313" key="3">
    <source>
        <dbReference type="Proteomes" id="UP000315647"/>
    </source>
</evidence>
<proteinExistence type="predicted"/>
<feature type="region of interest" description="Disordered" evidence="1">
    <location>
        <begin position="1"/>
        <end position="40"/>
    </location>
</feature>
<accession>A0A517Q7C6</accession>
<gene>
    <name evidence="2" type="ORF">Enr10x_28490</name>
</gene>
<protein>
    <submittedName>
        <fullName evidence="2">Uncharacterized protein</fullName>
    </submittedName>
</protein>
<sequence>MPNQKKGAARMQLGPSTASRKRTEKQIDPASGNQPSHTAGVKLPAAQTLAGTTFLQWDLPLTDYIQTHHFMKKQRNAVDENR</sequence>
<reference evidence="2 3" key="1">
    <citation type="submission" date="2019-03" db="EMBL/GenBank/DDBJ databases">
        <title>Deep-cultivation of Planctomycetes and their phenomic and genomic characterization uncovers novel biology.</title>
        <authorList>
            <person name="Wiegand S."/>
            <person name="Jogler M."/>
            <person name="Boedeker C."/>
            <person name="Pinto D."/>
            <person name="Vollmers J."/>
            <person name="Rivas-Marin E."/>
            <person name="Kohn T."/>
            <person name="Peeters S.H."/>
            <person name="Heuer A."/>
            <person name="Rast P."/>
            <person name="Oberbeckmann S."/>
            <person name="Bunk B."/>
            <person name="Jeske O."/>
            <person name="Meyerdierks A."/>
            <person name="Storesund J.E."/>
            <person name="Kallscheuer N."/>
            <person name="Luecker S."/>
            <person name="Lage O.M."/>
            <person name="Pohl T."/>
            <person name="Merkel B.J."/>
            <person name="Hornburger P."/>
            <person name="Mueller R.-W."/>
            <person name="Bruemmer F."/>
            <person name="Labrenz M."/>
            <person name="Spormann A.M."/>
            <person name="Op den Camp H."/>
            <person name="Overmann J."/>
            <person name="Amann R."/>
            <person name="Jetten M.S.M."/>
            <person name="Mascher T."/>
            <person name="Medema M.H."/>
            <person name="Devos D.P."/>
            <person name="Kaster A.-K."/>
            <person name="Ovreas L."/>
            <person name="Rohde M."/>
            <person name="Galperin M.Y."/>
            <person name="Jogler C."/>
        </authorList>
    </citation>
    <scope>NUCLEOTIDE SEQUENCE [LARGE SCALE GENOMIC DNA]</scope>
    <source>
        <strain evidence="2 3">Enr10</strain>
    </source>
</reference>
<evidence type="ECO:0000313" key="2">
    <source>
        <dbReference type="EMBL" id="QDT27531.1"/>
    </source>
</evidence>
<evidence type="ECO:0000256" key="1">
    <source>
        <dbReference type="SAM" id="MobiDB-lite"/>
    </source>
</evidence>
<keyword evidence="3" id="KW-1185">Reference proteome</keyword>
<dbReference type="Proteomes" id="UP000315647">
    <property type="component" value="Chromosome"/>
</dbReference>
<organism evidence="2 3">
    <name type="scientific">Gimesia panareensis</name>
    <dbReference type="NCBI Taxonomy" id="2527978"/>
    <lineage>
        <taxon>Bacteria</taxon>
        <taxon>Pseudomonadati</taxon>
        <taxon>Planctomycetota</taxon>
        <taxon>Planctomycetia</taxon>
        <taxon>Planctomycetales</taxon>
        <taxon>Planctomycetaceae</taxon>
        <taxon>Gimesia</taxon>
    </lineage>
</organism>